<reference evidence="2" key="1">
    <citation type="submission" date="2016-11" db="EMBL/GenBank/DDBJ databases">
        <authorList>
            <person name="Varghese N."/>
            <person name="Submissions S."/>
        </authorList>
    </citation>
    <scope>NUCLEOTIDE SEQUENCE [LARGE SCALE GENOMIC DNA]</scope>
    <source>
        <strain evidence="2">CGMCC 1.2749</strain>
    </source>
</reference>
<protein>
    <submittedName>
        <fullName evidence="1">Uncharacterized protein</fullName>
    </submittedName>
</protein>
<dbReference type="AlphaFoldDB" id="A0A1M7LH33"/>
<dbReference type="EMBL" id="FRCL01000007">
    <property type="protein sequence ID" value="SHM77416.1"/>
    <property type="molecule type" value="Genomic_DNA"/>
</dbReference>
<dbReference type="Proteomes" id="UP000184092">
    <property type="component" value="Unassembled WGS sequence"/>
</dbReference>
<accession>A0A1M7LH33</accession>
<evidence type="ECO:0000313" key="2">
    <source>
        <dbReference type="Proteomes" id="UP000184092"/>
    </source>
</evidence>
<keyword evidence="2" id="KW-1185">Reference proteome</keyword>
<gene>
    <name evidence="1" type="ORF">SAMN05216269_1072</name>
</gene>
<name>A0A1M7LH33_9FLAO</name>
<sequence>MELILICCKILSFFLMPFGRMLQGIYLMITSPLKAKFGKSHLFVISSFTKVLNWNEMVFYNFSEAQNKMSVSSLERYSIQKVSYFYLP</sequence>
<dbReference type="STRING" id="178356.SAMN05216269_1072"/>
<organism evidence="1 2">
    <name type="scientific">Flavobacterium xinjiangense</name>
    <dbReference type="NCBI Taxonomy" id="178356"/>
    <lineage>
        <taxon>Bacteria</taxon>
        <taxon>Pseudomonadati</taxon>
        <taxon>Bacteroidota</taxon>
        <taxon>Flavobacteriia</taxon>
        <taxon>Flavobacteriales</taxon>
        <taxon>Flavobacteriaceae</taxon>
        <taxon>Flavobacterium</taxon>
    </lineage>
</organism>
<evidence type="ECO:0000313" key="1">
    <source>
        <dbReference type="EMBL" id="SHM77416.1"/>
    </source>
</evidence>
<proteinExistence type="predicted"/>